<dbReference type="UniPathway" id="UPA00792"/>
<dbReference type="GO" id="GO:0046316">
    <property type="term" value="F:gluconokinase activity"/>
    <property type="evidence" value="ECO:0007669"/>
    <property type="project" value="UniProtKB-EC"/>
</dbReference>
<dbReference type="PANTHER" id="PTHR43442">
    <property type="entry name" value="GLUCONOKINASE-RELATED"/>
    <property type="match status" value="1"/>
</dbReference>
<keyword evidence="4" id="KW-0808">Transferase</keyword>
<sequence length="107" mass="12078">MSCDILVVMGVSGCGKTTIGKQLAEKIGWEFKDADDFHSEGSVESMRKGVPLTDVDRVPWLLAINEFCKSNKKSSVRRTYKEKNRPFYVYFTSGKSIIYFGGPLTRE</sequence>
<dbReference type="Pfam" id="PF01202">
    <property type="entry name" value="SKI"/>
    <property type="match status" value="1"/>
</dbReference>
<comment type="similarity">
    <text evidence="2">Belongs to the gluconokinase GntK/GntV family.</text>
</comment>
<dbReference type="GO" id="GO:0005524">
    <property type="term" value="F:ATP binding"/>
    <property type="evidence" value="ECO:0007669"/>
    <property type="project" value="UniProtKB-KW"/>
</dbReference>
<proteinExistence type="inferred from homology"/>
<name>A0A1I7XMR9_HETBA</name>
<reference evidence="11" key="1">
    <citation type="submission" date="2016-11" db="UniProtKB">
        <authorList>
            <consortium name="WormBaseParasite"/>
        </authorList>
    </citation>
    <scope>IDENTIFICATION</scope>
</reference>
<evidence type="ECO:0000256" key="3">
    <source>
        <dbReference type="ARBA" id="ARBA00012054"/>
    </source>
</evidence>
<dbReference type="AlphaFoldDB" id="A0A1I7XMR9"/>
<evidence type="ECO:0000256" key="5">
    <source>
        <dbReference type="ARBA" id="ARBA00022741"/>
    </source>
</evidence>
<evidence type="ECO:0000256" key="2">
    <source>
        <dbReference type="ARBA" id="ARBA00008420"/>
    </source>
</evidence>
<dbReference type="EC" id="2.7.1.12" evidence="3"/>
<keyword evidence="6" id="KW-0418">Kinase</keyword>
<keyword evidence="10" id="KW-1185">Reference proteome</keyword>
<organism evidence="10 11">
    <name type="scientific">Heterorhabditis bacteriophora</name>
    <name type="common">Entomopathogenic nematode worm</name>
    <dbReference type="NCBI Taxonomy" id="37862"/>
    <lineage>
        <taxon>Eukaryota</taxon>
        <taxon>Metazoa</taxon>
        <taxon>Ecdysozoa</taxon>
        <taxon>Nematoda</taxon>
        <taxon>Chromadorea</taxon>
        <taxon>Rhabditida</taxon>
        <taxon>Rhabditina</taxon>
        <taxon>Rhabditomorpha</taxon>
        <taxon>Strongyloidea</taxon>
        <taxon>Heterorhabditidae</taxon>
        <taxon>Heterorhabditis</taxon>
    </lineage>
</organism>
<evidence type="ECO:0000256" key="4">
    <source>
        <dbReference type="ARBA" id="ARBA00022679"/>
    </source>
</evidence>
<dbReference type="WBParaSite" id="Hba_18790">
    <property type="protein sequence ID" value="Hba_18790"/>
    <property type="gene ID" value="Hba_18790"/>
</dbReference>
<keyword evidence="5" id="KW-0547">Nucleotide-binding</keyword>
<dbReference type="InterPro" id="IPR031322">
    <property type="entry name" value="Shikimate/glucono_kinase"/>
</dbReference>
<comment type="pathway">
    <text evidence="1">Carbohydrate acid metabolism; D-gluconate degradation.</text>
</comment>
<dbReference type="Gene3D" id="3.40.50.300">
    <property type="entry name" value="P-loop containing nucleotide triphosphate hydrolases"/>
    <property type="match status" value="1"/>
</dbReference>
<dbReference type="InterPro" id="IPR006001">
    <property type="entry name" value="Therm_gnt_kin"/>
</dbReference>
<dbReference type="GO" id="GO:0005737">
    <property type="term" value="C:cytoplasm"/>
    <property type="evidence" value="ECO:0007669"/>
    <property type="project" value="TreeGrafter"/>
</dbReference>
<dbReference type="CDD" id="cd02021">
    <property type="entry name" value="GntK"/>
    <property type="match status" value="1"/>
</dbReference>
<dbReference type="Proteomes" id="UP000095283">
    <property type="component" value="Unplaced"/>
</dbReference>
<dbReference type="PANTHER" id="PTHR43442:SF3">
    <property type="entry name" value="GLUCONOKINASE-RELATED"/>
    <property type="match status" value="1"/>
</dbReference>
<evidence type="ECO:0000256" key="6">
    <source>
        <dbReference type="ARBA" id="ARBA00022777"/>
    </source>
</evidence>
<comment type="catalytic activity">
    <reaction evidence="9">
        <text>D-gluconate + ATP = 6-phospho-D-gluconate + ADP + H(+)</text>
        <dbReference type="Rhea" id="RHEA:19433"/>
        <dbReference type="ChEBI" id="CHEBI:15378"/>
        <dbReference type="ChEBI" id="CHEBI:18391"/>
        <dbReference type="ChEBI" id="CHEBI:30616"/>
        <dbReference type="ChEBI" id="CHEBI:58759"/>
        <dbReference type="ChEBI" id="CHEBI:456216"/>
        <dbReference type="EC" id="2.7.1.12"/>
    </reaction>
</comment>
<evidence type="ECO:0000313" key="10">
    <source>
        <dbReference type="Proteomes" id="UP000095283"/>
    </source>
</evidence>
<dbReference type="GO" id="GO:0005975">
    <property type="term" value="P:carbohydrate metabolic process"/>
    <property type="evidence" value="ECO:0007669"/>
    <property type="project" value="InterPro"/>
</dbReference>
<accession>A0A1I7XMR9</accession>
<protein>
    <recommendedName>
        <fullName evidence="3">gluconokinase</fullName>
        <ecNumber evidence="3">2.7.1.12</ecNumber>
    </recommendedName>
    <alternativeName>
        <fullName evidence="8">Gluconate kinase</fullName>
    </alternativeName>
</protein>
<evidence type="ECO:0000256" key="9">
    <source>
        <dbReference type="ARBA" id="ARBA00048090"/>
    </source>
</evidence>
<evidence type="ECO:0000313" key="11">
    <source>
        <dbReference type="WBParaSite" id="Hba_18790"/>
    </source>
</evidence>
<dbReference type="SUPFAM" id="SSF52540">
    <property type="entry name" value="P-loop containing nucleoside triphosphate hydrolases"/>
    <property type="match status" value="1"/>
</dbReference>
<evidence type="ECO:0000256" key="1">
    <source>
        <dbReference type="ARBA" id="ARBA00004875"/>
    </source>
</evidence>
<keyword evidence="7" id="KW-0067">ATP-binding</keyword>
<dbReference type="InterPro" id="IPR027417">
    <property type="entry name" value="P-loop_NTPase"/>
</dbReference>
<evidence type="ECO:0000256" key="7">
    <source>
        <dbReference type="ARBA" id="ARBA00022840"/>
    </source>
</evidence>
<evidence type="ECO:0000256" key="8">
    <source>
        <dbReference type="ARBA" id="ARBA00029835"/>
    </source>
</evidence>